<dbReference type="EMBL" id="BMLV01000003">
    <property type="protein sequence ID" value="GGP04663.1"/>
    <property type="molecule type" value="Genomic_DNA"/>
</dbReference>
<gene>
    <name evidence="2" type="ORF">GCM10010992_18010</name>
</gene>
<reference evidence="3" key="1">
    <citation type="journal article" date="2019" name="Int. J. Syst. Evol. Microbiol.">
        <title>The Global Catalogue of Microorganisms (GCM) 10K type strain sequencing project: providing services to taxonomists for standard genome sequencing and annotation.</title>
        <authorList>
            <consortium name="The Broad Institute Genomics Platform"/>
            <consortium name="The Broad Institute Genome Sequencing Center for Infectious Disease"/>
            <person name="Wu L."/>
            <person name="Ma J."/>
        </authorList>
    </citation>
    <scope>NUCLEOTIDE SEQUENCE [LARGE SCALE GENOMIC DNA]</scope>
    <source>
        <strain evidence="3">CGMCC 1.7656</strain>
    </source>
</reference>
<sequence length="203" mass="21602">MKINTHLKEKIMKTKYFSILSVMMASLSFAQVAIGKSSITSNSTSISLEFGTGNKGIILPWATTAAGVSLSPTANAKGGAFILDVADRKVKISRNNGTWFDLSVHNIEKPATGGNVAINNALQTNASFPEKADAKTMIGGNPTTDSTPGILVLADTDKAMIPPLVTDPASNIKNPAPGMMVYDPSKKLLAVYNGTVWTYWRQP</sequence>
<keyword evidence="3" id="KW-1185">Reference proteome</keyword>
<comment type="caution">
    <text evidence="2">The sequence shown here is derived from an EMBL/GenBank/DDBJ whole genome shotgun (WGS) entry which is preliminary data.</text>
</comment>
<evidence type="ECO:0000313" key="2">
    <source>
        <dbReference type="EMBL" id="GGP04663.1"/>
    </source>
</evidence>
<evidence type="ECO:0000313" key="3">
    <source>
        <dbReference type="Proteomes" id="UP000620064"/>
    </source>
</evidence>
<proteinExistence type="predicted"/>
<name>A0ABQ2NLL0_9FLAO</name>
<feature type="chain" id="PRO_5046062423" evidence="1">
    <location>
        <begin position="31"/>
        <end position="203"/>
    </location>
</feature>
<organism evidence="2 3">
    <name type="scientific">Cloacibacterium rupense</name>
    <dbReference type="NCBI Taxonomy" id="517423"/>
    <lineage>
        <taxon>Bacteria</taxon>
        <taxon>Pseudomonadati</taxon>
        <taxon>Bacteroidota</taxon>
        <taxon>Flavobacteriia</taxon>
        <taxon>Flavobacteriales</taxon>
        <taxon>Weeksellaceae</taxon>
    </lineage>
</organism>
<protein>
    <submittedName>
        <fullName evidence="2">Uncharacterized protein</fullName>
    </submittedName>
</protein>
<dbReference type="Proteomes" id="UP000620064">
    <property type="component" value="Unassembled WGS sequence"/>
</dbReference>
<evidence type="ECO:0000256" key="1">
    <source>
        <dbReference type="SAM" id="SignalP"/>
    </source>
</evidence>
<accession>A0ABQ2NLL0</accession>
<feature type="signal peptide" evidence="1">
    <location>
        <begin position="1"/>
        <end position="30"/>
    </location>
</feature>
<keyword evidence="1" id="KW-0732">Signal</keyword>